<protein>
    <submittedName>
        <fullName evidence="1">Uncharacterized protein</fullName>
    </submittedName>
</protein>
<dbReference type="EMBL" id="FOOT01000004">
    <property type="protein sequence ID" value="SFG92249.1"/>
    <property type="molecule type" value="Genomic_DNA"/>
</dbReference>
<proteinExistence type="predicted"/>
<organism evidence="1 2">
    <name type="scientific">Pontibacter chinhatensis</name>
    <dbReference type="NCBI Taxonomy" id="1436961"/>
    <lineage>
        <taxon>Bacteria</taxon>
        <taxon>Pseudomonadati</taxon>
        <taxon>Bacteroidota</taxon>
        <taxon>Cytophagia</taxon>
        <taxon>Cytophagales</taxon>
        <taxon>Hymenobacteraceae</taxon>
        <taxon>Pontibacter</taxon>
    </lineage>
</organism>
<dbReference type="Proteomes" id="UP000198724">
    <property type="component" value="Unassembled WGS sequence"/>
</dbReference>
<accession>A0A1I2VUW7</accession>
<evidence type="ECO:0000313" key="1">
    <source>
        <dbReference type="EMBL" id="SFG92249.1"/>
    </source>
</evidence>
<gene>
    <name evidence="1" type="ORF">SAMN05421739_104347</name>
</gene>
<reference evidence="2" key="1">
    <citation type="submission" date="2016-10" db="EMBL/GenBank/DDBJ databases">
        <authorList>
            <person name="Varghese N."/>
            <person name="Submissions S."/>
        </authorList>
    </citation>
    <scope>NUCLEOTIDE SEQUENCE [LARGE SCALE GENOMIC DNA]</scope>
    <source>
        <strain evidence="2">LP51</strain>
    </source>
</reference>
<dbReference type="AlphaFoldDB" id="A0A1I2VUW7"/>
<evidence type="ECO:0000313" key="2">
    <source>
        <dbReference type="Proteomes" id="UP000198724"/>
    </source>
</evidence>
<keyword evidence="2" id="KW-1185">Reference proteome</keyword>
<name>A0A1I2VUW7_9BACT</name>
<sequence length="36" mass="3964">MFPTFAFRLVAVKLSFYGLKREAGVSPALFPQLSSS</sequence>
<dbReference type="STRING" id="1436961.SAMN05421739_104347"/>